<dbReference type="PANTHER" id="PTHR31531:SF2">
    <property type="entry name" value="E3 UBIQUITIN-PROTEIN LIGASE E3D"/>
    <property type="match status" value="1"/>
</dbReference>
<dbReference type="InterPro" id="IPR019193">
    <property type="entry name" value="UBQ-conj_enz_E2-bd_prot"/>
</dbReference>
<feature type="region of interest" description="Disordered" evidence="1">
    <location>
        <begin position="102"/>
        <end position="130"/>
    </location>
</feature>
<dbReference type="GO" id="GO:0005829">
    <property type="term" value="C:cytosol"/>
    <property type="evidence" value="ECO:0007669"/>
    <property type="project" value="TreeGrafter"/>
</dbReference>
<evidence type="ECO:0000313" key="3">
    <source>
        <dbReference type="Proteomes" id="UP000807716"/>
    </source>
</evidence>
<dbReference type="GO" id="GO:0030332">
    <property type="term" value="F:cyclin binding"/>
    <property type="evidence" value="ECO:0007669"/>
    <property type="project" value="TreeGrafter"/>
</dbReference>
<feature type="region of interest" description="Disordered" evidence="1">
    <location>
        <begin position="9"/>
        <end position="39"/>
    </location>
</feature>
<evidence type="ECO:0000313" key="2">
    <source>
        <dbReference type="EMBL" id="KAG0260976.1"/>
    </source>
</evidence>
<keyword evidence="3" id="KW-1185">Reference proteome</keyword>
<dbReference type="AlphaFoldDB" id="A0A9P6U659"/>
<dbReference type="PANTHER" id="PTHR31531">
    <property type="entry name" value="E3 UBIQUITIN-PROTEIN LIGASE E3D FAMILY MEMBER"/>
    <property type="match status" value="1"/>
</dbReference>
<dbReference type="GO" id="GO:0051865">
    <property type="term" value="P:protein autoubiquitination"/>
    <property type="evidence" value="ECO:0007669"/>
    <property type="project" value="TreeGrafter"/>
</dbReference>
<feature type="compositionally biased region" description="Low complexity" evidence="1">
    <location>
        <begin position="17"/>
        <end position="34"/>
    </location>
</feature>
<dbReference type="Proteomes" id="UP000807716">
    <property type="component" value="Unassembled WGS sequence"/>
</dbReference>
<dbReference type="GO" id="GO:0005634">
    <property type="term" value="C:nucleus"/>
    <property type="evidence" value="ECO:0007669"/>
    <property type="project" value="TreeGrafter"/>
</dbReference>
<dbReference type="Pfam" id="PF09814">
    <property type="entry name" value="HECT_2"/>
    <property type="match status" value="1"/>
</dbReference>
<protein>
    <submittedName>
        <fullName evidence="2">Uncharacterized protein</fullName>
    </submittedName>
</protein>
<gene>
    <name evidence="2" type="ORF">DFQ27_003254</name>
</gene>
<dbReference type="GO" id="GO:0031624">
    <property type="term" value="F:ubiquitin conjugating enzyme binding"/>
    <property type="evidence" value="ECO:0007669"/>
    <property type="project" value="TreeGrafter"/>
</dbReference>
<dbReference type="EMBL" id="JAAAJB010000232">
    <property type="protein sequence ID" value="KAG0260976.1"/>
    <property type="molecule type" value="Genomic_DNA"/>
</dbReference>
<dbReference type="GO" id="GO:0061630">
    <property type="term" value="F:ubiquitin protein ligase activity"/>
    <property type="evidence" value="ECO:0007669"/>
    <property type="project" value="TreeGrafter"/>
</dbReference>
<organism evidence="2 3">
    <name type="scientific">Actinomortierella ambigua</name>
    <dbReference type="NCBI Taxonomy" id="1343610"/>
    <lineage>
        <taxon>Eukaryota</taxon>
        <taxon>Fungi</taxon>
        <taxon>Fungi incertae sedis</taxon>
        <taxon>Mucoromycota</taxon>
        <taxon>Mortierellomycotina</taxon>
        <taxon>Mortierellomycetes</taxon>
        <taxon>Mortierellales</taxon>
        <taxon>Mortierellaceae</taxon>
        <taxon>Actinomortierella</taxon>
    </lineage>
</organism>
<sequence>MLLLKLSIASMDHPHSETTSSSTPTTTATSSAELPSPPVSAAELQGLNKLACGVCGSTLMLADRPLQENVDPADQVQHLSLACASTKGAATAAGSDVAEALSGQHDKSEASITTPPSQISPNHGTSTSSKRIQRIVDLPSEHWQELVECWMCHDEEDIKELREGDLGAREGQVLVGTTYLLIHALDINQEAIQIHPDAKEVDWTRGIKRRWRPLVCSCCLHSVGEGWYHSRNEDSSDIELLQVKLHKYGVQYIGQDSKDPRRPWSIPRQRYVPYLLAEIFESMRHHASYRFILEDRLSGKDLMLLWVLNWDATIITNQRPKIDSSLTWFGSMGADIEELQQMDGPRKVVKVLYLTAPSDNSETSLEGDAPLGNSTTTTSAIDSKEEAVWKRWRADHAVEHVQVLPAMALGVRLLLEQSSHLLPPNQSKVSMDNMRVGWFLL</sequence>
<dbReference type="GO" id="GO:0000209">
    <property type="term" value="P:protein polyubiquitination"/>
    <property type="evidence" value="ECO:0007669"/>
    <property type="project" value="TreeGrafter"/>
</dbReference>
<dbReference type="GO" id="GO:0006513">
    <property type="term" value="P:protein monoubiquitination"/>
    <property type="evidence" value="ECO:0007669"/>
    <property type="project" value="TreeGrafter"/>
</dbReference>
<evidence type="ECO:0000256" key="1">
    <source>
        <dbReference type="SAM" id="MobiDB-lite"/>
    </source>
</evidence>
<name>A0A9P6U659_9FUNG</name>
<proteinExistence type="predicted"/>
<reference evidence="2" key="1">
    <citation type="journal article" date="2020" name="Fungal Divers.">
        <title>Resolving the Mortierellaceae phylogeny through synthesis of multi-gene phylogenetics and phylogenomics.</title>
        <authorList>
            <person name="Vandepol N."/>
            <person name="Liber J."/>
            <person name="Desiro A."/>
            <person name="Na H."/>
            <person name="Kennedy M."/>
            <person name="Barry K."/>
            <person name="Grigoriev I.V."/>
            <person name="Miller A.N."/>
            <person name="O'Donnell K."/>
            <person name="Stajich J.E."/>
            <person name="Bonito G."/>
        </authorList>
    </citation>
    <scope>NUCLEOTIDE SEQUENCE</scope>
    <source>
        <strain evidence="2">BC1065</strain>
    </source>
</reference>
<dbReference type="GO" id="GO:0000151">
    <property type="term" value="C:ubiquitin ligase complex"/>
    <property type="evidence" value="ECO:0007669"/>
    <property type="project" value="TreeGrafter"/>
</dbReference>
<dbReference type="OrthoDB" id="66510at2759"/>
<accession>A0A9P6U659</accession>
<comment type="caution">
    <text evidence="2">The sequence shown here is derived from an EMBL/GenBank/DDBJ whole genome shotgun (WGS) entry which is preliminary data.</text>
</comment>
<feature type="compositionally biased region" description="Polar residues" evidence="1">
    <location>
        <begin position="110"/>
        <end position="130"/>
    </location>
</feature>
<dbReference type="GO" id="GO:0043161">
    <property type="term" value="P:proteasome-mediated ubiquitin-dependent protein catabolic process"/>
    <property type="evidence" value="ECO:0007669"/>
    <property type="project" value="TreeGrafter"/>
</dbReference>